<evidence type="ECO:0000313" key="2">
    <source>
        <dbReference type="EMBL" id="CTQ46159.1"/>
    </source>
</evidence>
<organism evidence="2 3">
    <name type="scientific">Roseibium aggregatum</name>
    <dbReference type="NCBI Taxonomy" id="187304"/>
    <lineage>
        <taxon>Bacteria</taxon>
        <taxon>Pseudomonadati</taxon>
        <taxon>Pseudomonadota</taxon>
        <taxon>Alphaproteobacteria</taxon>
        <taxon>Hyphomicrobiales</taxon>
        <taxon>Stappiaceae</taxon>
        <taxon>Roseibium</taxon>
    </lineage>
</organism>
<proteinExistence type="predicted"/>
<feature type="chain" id="PRO_5005808052" evidence="1">
    <location>
        <begin position="41"/>
        <end position="218"/>
    </location>
</feature>
<keyword evidence="1" id="KW-0732">Signal</keyword>
<gene>
    <name evidence="2" type="ORF">LAL4801_04616</name>
</gene>
<dbReference type="SUPFAM" id="SSF110296">
    <property type="entry name" value="Oligoxyloglucan reducing end-specific cellobiohydrolase"/>
    <property type="match status" value="1"/>
</dbReference>
<feature type="signal peptide" evidence="1">
    <location>
        <begin position="1"/>
        <end position="40"/>
    </location>
</feature>
<dbReference type="EMBL" id="CXST01000003">
    <property type="protein sequence ID" value="CTQ46159.1"/>
    <property type="molecule type" value="Genomic_DNA"/>
</dbReference>
<name>A0A0M6Y9R4_9HYPH</name>
<reference evidence="3" key="1">
    <citation type="submission" date="2015-07" db="EMBL/GenBank/DDBJ databases">
        <authorList>
            <person name="Rodrigo-Torres Lidia"/>
            <person name="Arahal R.David."/>
        </authorList>
    </citation>
    <scope>NUCLEOTIDE SEQUENCE [LARGE SCALE GENOMIC DNA]</scope>
    <source>
        <strain evidence="3">CECT 4801</strain>
    </source>
</reference>
<protein>
    <submittedName>
        <fullName evidence="2">Uncharacterized protein</fullName>
    </submittedName>
</protein>
<sequence length="218" mass="24134">MGMAGDFGRFLKFISMGAFMKYRVPAVLFLLAGSMQSALADPCQDRFTELYLQLDQTTPTKTQVTTAFKGAAPTTNDFFYLSQDHYLTVPTSPEGPWVLGYGNVLYQSADQGSTWEKIREMDTGQNADQARVDKETNAATIRNAACSEEELEGEAVEVVAADITVSQGMVTENRYTYFVRRSDDFIVKAIYDSKAPSFEMVTTQVIEKAPGLNLPVPE</sequence>
<dbReference type="OrthoDB" id="7676474at2"/>
<dbReference type="AlphaFoldDB" id="A0A0M6Y9R4"/>
<dbReference type="RefSeq" id="WP_145903805.1">
    <property type="nucleotide sequence ID" value="NZ_CXST01000003.1"/>
</dbReference>
<evidence type="ECO:0000256" key="1">
    <source>
        <dbReference type="SAM" id="SignalP"/>
    </source>
</evidence>
<evidence type="ECO:0000313" key="3">
    <source>
        <dbReference type="Proteomes" id="UP000048926"/>
    </source>
</evidence>
<dbReference type="Proteomes" id="UP000048926">
    <property type="component" value="Unassembled WGS sequence"/>
</dbReference>
<accession>A0A0M6Y9R4</accession>
<keyword evidence="3" id="KW-1185">Reference proteome</keyword>